<feature type="domain" description="Pyruvate kinase C-terminal" evidence="17">
    <location>
        <begin position="364"/>
        <end position="465"/>
    </location>
</feature>
<evidence type="ECO:0000256" key="6">
    <source>
        <dbReference type="ARBA" id="ARBA00022679"/>
    </source>
</evidence>
<evidence type="ECO:0000256" key="2">
    <source>
        <dbReference type="ARBA" id="ARBA00004997"/>
    </source>
</evidence>
<keyword evidence="7" id="KW-0479">Metal-binding</keyword>
<evidence type="ECO:0000313" key="18">
    <source>
        <dbReference type="EMBL" id="MDM8275155.1"/>
    </source>
</evidence>
<gene>
    <name evidence="18" type="primary">pyk</name>
    <name evidence="18" type="ORF">QUW28_06540</name>
</gene>
<dbReference type="Proteomes" id="UP001529421">
    <property type="component" value="Unassembled WGS sequence"/>
</dbReference>
<proteinExistence type="inferred from homology"/>
<organism evidence="18 19">
    <name type="scientific">Enorma phocaeensis</name>
    <dbReference type="NCBI Taxonomy" id="1871019"/>
    <lineage>
        <taxon>Bacteria</taxon>
        <taxon>Bacillati</taxon>
        <taxon>Actinomycetota</taxon>
        <taxon>Coriobacteriia</taxon>
        <taxon>Coriobacteriales</taxon>
        <taxon>Coriobacteriaceae</taxon>
        <taxon>Enorma</taxon>
    </lineage>
</organism>
<comment type="pathway">
    <text evidence="2 15">Carbohydrate degradation; glycolysis; pyruvate from D-glyceraldehyde 3-phosphate: step 5/5.</text>
</comment>
<keyword evidence="19" id="KW-1185">Reference proteome</keyword>
<evidence type="ECO:0000256" key="1">
    <source>
        <dbReference type="ARBA" id="ARBA00001958"/>
    </source>
</evidence>
<dbReference type="EC" id="2.7.1.40" evidence="5 14"/>
<evidence type="ECO:0000313" key="19">
    <source>
        <dbReference type="Proteomes" id="UP001529421"/>
    </source>
</evidence>
<dbReference type="NCBIfam" id="NF004491">
    <property type="entry name" value="PRK05826.1"/>
    <property type="match status" value="1"/>
</dbReference>
<dbReference type="Gene3D" id="3.20.20.60">
    <property type="entry name" value="Phosphoenolpyruvate-binding domains"/>
    <property type="match status" value="1"/>
</dbReference>
<comment type="cofactor">
    <cofactor evidence="1">
        <name>K(+)</name>
        <dbReference type="ChEBI" id="CHEBI:29103"/>
    </cofactor>
</comment>
<dbReference type="Pfam" id="PF02887">
    <property type="entry name" value="PK_C"/>
    <property type="match status" value="1"/>
</dbReference>
<dbReference type="InterPro" id="IPR040442">
    <property type="entry name" value="Pyrv_kinase-like_dom_sf"/>
</dbReference>
<keyword evidence="13 18" id="KW-0670">Pyruvate</keyword>
<comment type="caution">
    <text evidence="18">The sequence shown here is derived from an EMBL/GenBank/DDBJ whole genome shotgun (WGS) entry which is preliminary data.</text>
</comment>
<dbReference type="SUPFAM" id="SSF52935">
    <property type="entry name" value="PK C-terminal domain-like"/>
    <property type="match status" value="1"/>
</dbReference>
<dbReference type="PANTHER" id="PTHR11817">
    <property type="entry name" value="PYRUVATE KINASE"/>
    <property type="match status" value="1"/>
</dbReference>
<evidence type="ECO:0000256" key="13">
    <source>
        <dbReference type="ARBA" id="ARBA00023317"/>
    </source>
</evidence>
<dbReference type="PRINTS" id="PR01050">
    <property type="entry name" value="PYRUVTKNASE"/>
</dbReference>
<keyword evidence="8" id="KW-0547">Nucleotide-binding</keyword>
<dbReference type="SUPFAM" id="SSF50800">
    <property type="entry name" value="PK beta-barrel domain-like"/>
    <property type="match status" value="1"/>
</dbReference>
<name>A0ABT7V9I0_9ACTN</name>
<dbReference type="RefSeq" id="WP_289545204.1">
    <property type="nucleotide sequence ID" value="NZ_JAUDDZ010000007.1"/>
</dbReference>
<evidence type="ECO:0000256" key="14">
    <source>
        <dbReference type="NCBIfam" id="TIGR01064"/>
    </source>
</evidence>
<evidence type="ECO:0000256" key="10">
    <source>
        <dbReference type="ARBA" id="ARBA00022840"/>
    </source>
</evidence>
<dbReference type="NCBIfam" id="NF004978">
    <property type="entry name" value="PRK06354.1"/>
    <property type="match status" value="1"/>
</dbReference>
<reference evidence="18 19" key="2">
    <citation type="submission" date="2023-06" db="EMBL/GenBank/DDBJ databases">
        <authorList>
            <person name="Zeman M."/>
            <person name="Kubasova T."/>
            <person name="Jahodarova E."/>
            <person name="Nykrynova M."/>
            <person name="Rychlik I."/>
        </authorList>
    </citation>
    <scope>NUCLEOTIDE SEQUENCE [LARGE SCALE GENOMIC DNA]</scope>
    <source>
        <strain evidence="18 19">154_Feed</strain>
    </source>
</reference>
<evidence type="ECO:0000256" key="8">
    <source>
        <dbReference type="ARBA" id="ARBA00022741"/>
    </source>
</evidence>
<dbReference type="NCBIfam" id="TIGR01064">
    <property type="entry name" value="pyruv_kin"/>
    <property type="match status" value="1"/>
</dbReference>
<evidence type="ECO:0000259" key="17">
    <source>
        <dbReference type="Pfam" id="PF02887"/>
    </source>
</evidence>
<evidence type="ECO:0000256" key="12">
    <source>
        <dbReference type="ARBA" id="ARBA00023152"/>
    </source>
</evidence>
<dbReference type="SUPFAM" id="SSF51621">
    <property type="entry name" value="Phosphoenolpyruvate/pyruvate domain"/>
    <property type="match status" value="1"/>
</dbReference>
<dbReference type="InterPro" id="IPR011037">
    <property type="entry name" value="Pyrv_Knase-like_insert_dom_sf"/>
</dbReference>
<comment type="catalytic activity">
    <reaction evidence="15">
        <text>pyruvate + ATP = phosphoenolpyruvate + ADP + H(+)</text>
        <dbReference type="Rhea" id="RHEA:18157"/>
        <dbReference type="ChEBI" id="CHEBI:15361"/>
        <dbReference type="ChEBI" id="CHEBI:15378"/>
        <dbReference type="ChEBI" id="CHEBI:30616"/>
        <dbReference type="ChEBI" id="CHEBI:58702"/>
        <dbReference type="ChEBI" id="CHEBI:456216"/>
        <dbReference type="EC" id="2.7.1.40"/>
    </reaction>
</comment>
<dbReference type="InterPro" id="IPR015813">
    <property type="entry name" value="Pyrv/PenolPyrv_kinase-like_dom"/>
</dbReference>
<dbReference type="InterPro" id="IPR015806">
    <property type="entry name" value="Pyrv_Knase_insert_dom_sf"/>
</dbReference>
<dbReference type="Pfam" id="PF00224">
    <property type="entry name" value="PK"/>
    <property type="match status" value="1"/>
</dbReference>
<keyword evidence="11 15" id="KW-0460">Magnesium</keyword>
<keyword evidence="9 15" id="KW-0418">Kinase</keyword>
<evidence type="ECO:0000256" key="5">
    <source>
        <dbReference type="ARBA" id="ARBA00012142"/>
    </source>
</evidence>
<comment type="subunit">
    <text evidence="4">Homotetramer.</text>
</comment>
<reference evidence="19" key="1">
    <citation type="submission" date="2023-06" db="EMBL/GenBank/DDBJ databases">
        <title>Identification and characterization of horizontal gene transfer across gut microbiota members of farm animals based on homology search.</title>
        <authorList>
            <person name="Zeman M."/>
            <person name="Kubasova T."/>
            <person name="Jahodarova E."/>
            <person name="Nykrynova M."/>
            <person name="Rychlik I."/>
        </authorList>
    </citation>
    <scope>NUCLEOTIDE SEQUENCE [LARGE SCALE GENOMIC DNA]</scope>
    <source>
        <strain evidence="19">154_Feed</strain>
    </source>
</reference>
<dbReference type="InterPro" id="IPR015793">
    <property type="entry name" value="Pyrv_Knase_brl"/>
</dbReference>
<dbReference type="GO" id="GO:0004743">
    <property type="term" value="F:pyruvate kinase activity"/>
    <property type="evidence" value="ECO:0007669"/>
    <property type="project" value="UniProtKB-EC"/>
</dbReference>
<dbReference type="InterPro" id="IPR001697">
    <property type="entry name" value="Pyr_Knase"/>
</dbReference>
<evidence type="ECO:0000256" key="11">
    <source>
        <dbReference type="ARBA" id="ARBA00022842"/>
    </source>
</evidence>
<evidence type="ECO:0000256" key="15">
    <source>
        <dbReference type="RuleBase" id="RU000504"/>
    </source>
</evidence>
<dbReference type="Gene3D" id="2.40.33.10">
    <property type="entry name" value="PK beta-barrel domain-like"/>
    <property type="match status" value="1"/>
</dbReference>
<feature type="domain" description="Pyruvate kinase barrel" evidence="16">
    <location>
        <begin position="3"/>
        <end position="329"/>
    </location>
</feature>
<dbReference type="InterPro" id="IPR015795">
    <property type="entry name" value="Pyrv_Knase_C"/>
</dbReference>
<keyword evidence="12 15" id="KW-0324">Glycolysis</keyword>
<keyword evidence="10" id="KW-0067">ATP-binding</keyword>
<dbReference type="InterPro" id="IPR036918">
    <property type="entry name" value="Pyrv_Knase_C_sf"/>
</dbReference>
<dbReference type="GO" id="GO:0016301">
    <property type="term" value="F:kinase activity"/>
    <property type="evidence" value="ECO:0007669"/>
    <property type="project" value="UniProtKB-KW"/>
</dbReference>
<protein>
    <recommendedName>
        <fullName evidence="5 14">Pyruvate kinase</fullName>
        <ecNumber evidence="5 14">2.7.1.40</ecNumber>
    </recommendedName>
</protein>
<accession>A0ABT7V9I0</accession>
<comment type="similarity">
    <text evidence="3 15">Belongs to the pyruvate kinase family.</text>
</comment>
<evidence type="ECO:0000259" key="16">
    <source>
        <dbReference type="Pfam" id="PF00224"/>
    </source>
</evidence>
<sequence>MNKRTKIVCTMGPACDDEETLRQMILAGMNVARFNFSHGSHEEHHIRMERVKKVSSELGIPVGILLDTKGPEIRTGLLEGHAKVTLTTGEKVTVTAAETSEDLLGTSEHFYLDHLELPREVNVGGTILIDDGLIGLTVDSVEGQDIHCTVQNGGELGEKKGVNVPNAHLSLPAITEQDRADILFGLSEGIDFIAASFIRDAAGVREIRQLCDENGGEHVYILPKIECATAVYHFDEILAPSDGIMIARGDLGVEVAPEVCPTIQKEIIQKCNAAYKPVITATQMLDSMIRNPRPTRAEVTDVANAISDGTDATMLSGETAAGKYPLEAVKMMANIALIAEATMPDHNKLDIHTDETGPRVINNSVGLAAVTMAFSVGAKAILTPTTSGRSARLVSNFRPALPIIAVTHKPWAQRRMTVVWGVEPVLDEGAAGDVAYVVDNAMCIAERMDVIKEGDIAVITVGDPHTSVILPDGLYSTNVVYVSQVRAEGSVVRETY</sequence>
<evidence type="ECO:0000256" key="9">
    <source>
        <dbReference type="ARBA" id="ARBA00022777"/>
    </source>
</evidence>
<dbReference type="EMBL" id="JAUDDZ010000007">
    <property type="protein sequence ID" value="MDM8275155.1"/>
    <property type="molecule type" value="Genomic_DNA"/>
</dbReference>
<evidence type="ECO:0000256" key="4">
    <source>
        <dbReference type="ARBA" id="ARBA00011881"/>
    </source>
</evidence>
<keyword evidence="6 15" id="KW-0808">Transferase</keyword>
<dbReference type="Gene3D" id="3.40.1380.20">
    <property type="entry name" value="Pyruvate kinase, C-terminal domain"/>
    <property type="match status" value="1"/>
</dbReference>
<evidence type="ECO:0000256" key="3">
    <source>
        <dbReference type="ARBA" id="ARBA00008663"/>
    </source>
</evidence>
<evidence type="ECO:0000256" key="7">
    <source>
        <dbReference type="ARBA" id="ARBA00022723"/>
    </source>
</evidence>